<evidence type="ECO:0000313" key="1">
    <source>
        <dbReference type="EMBL" id="KAL0942625.1"/>
    </source>
</evidence>
<accession>A0ACC3ZES2</accession>
<sequence>MSNPQFTFRETTFTSPSLLLTRRRTVSRTTVHTQLEQLRANGQYDCFKLKWHPIFDDKSRWPAPLHLFWDSDVAKWIEGACYFLVEEYDVKIDAAVRELVDMIRSAQHEDGYLNVHFSVVEPGKRWTNIRDMHEMYNAGHLIEAALSHFQYYRNELLMEPIRKYIAHIRQRFGPGENQLRAYPGHPEIELALLRFYSATGSQDAYDLARFFLEERGNPTGQDGKHFYDWEAEQRDEPRWKRPNSWPMDRSFWYCQAHLPILQQTTVEGHAVRAMYLLTAAADLLSLSSSSSSLSSSQQQPSDHHTSRSSTLVRSQQPLTNSAEWLDALLRLWSNMVHKKMYLTGGIGAVAQWEGFGIDYFLPQGPDEGGCYAETCASVGAMMLAERLLHVAPLDGEYGDVMELCLYNNVMTAMSADGRAFTYENQLASCDAARSEREDWFVCACCPPNVTRLFGSLGGYLWDYGGDTREAFVNVHLYTSAEVKFRVGGGGGGGDKEIGFSQKSNWPWEGNVLFQLKGAEDVATKIRLRIPAWSRGEFVLTPTPRRGESGVERGYLYLSSAYVAENPVFSLHIHGFSPRYVAPHPYTNQRTLSLARGPIVYCVEDADNEWEENHFKDIGIKAGEKVEEEWRADDKSGEEYFALKTTGWERSPEVLGRGEGGKERDLVFVPFYFRSNRGGKGQMRVGLRDDGR</sequence>
<organism evidence="1 2">
    <name type="scientific">Colletotrichum truncatum</name>
    <name type="common">Anthracnose fungus</name>
    <name type="synonym">Colletotrichum capsici</name>
    <dbReference type="NCBI Taxonomy" id="5467"/>
    <lineage>
        <taxon>Eukaryota</taxon>
        <taxon>Fungi</taxon>
        <taxon>Dikarya</taxon>
        <taxon>Ascomycota</taxon>
        <taxon>Pezizomycotina</taxon>
        <taxon>Sordariomycetes</taxon>
        <taxon>Hypocreomycetidae</taxon>
        <taxon>Glomerellales</taxon>
        <taxon>Glomerellaceae</taxon>
        <taxon>Colletotrichum</taxon>
        <taxon>Colletotrichum truncatum species complex</taxon>
    </lineage>
</organism>
<comment type="caution">
    <text evidence="1">The sequence shown here is derived from an EMBL/GenBank/DDBJ whole genome shotgun (WGS) entry which is preliminary data.</text>
</comment>
<keyword evidence="2" id="KW-1185">Reference proteome</keyword>
<dbReference type="Proteomes" id="UP000805649">
    <property type="component" value="Unassembled WGS sequence"/>
</dbReference>
<gene>
    <name evidence="1" type="ORF">CTRU02_200511</name>
</gene>
<protein>
    <submittedName>
        <fullName evidence="1">DUF1680 domain-containing protein</fullName>
    </submittedName>
</protein>
<dbReference type="EMBL" id="VUJX02000001">
    <property type="protein sequence ID" value="KAL0942625.1"/>
    <property type="molecule type" value="Genomic_DNA"/>
</dbReference>
<reference evidence="1 2" key="1">
    <citation type="journal article" date="2020" name="Phytopathology">
        <title>Genome Sequence Resources of Colletotrichum truncatum, C. plurivorum, C. musicola, and C. sojae: Four Species Pathogenic to Soybean (Glycine max).</title>
        <authorList>
            <person name="Rogerio F."/>
            <person name="Boufleur T.R."/>
            <person name="Ciampi-Guillardi M."/>
            <person name="Sukno S.A."/>
            <person name="Thon M.R."/>
            <person name="Massola Junior N.S."/>
            <person name="Baroncelli R."/>
        </authorList>
    </citation>
    <scope>NUCLEOTIDE SEQUENCE [LARGE SCALE GENOMIC DNA]</scope>
    <source>
        <strain evidence="1 2">CMES1059</strain>
    </source>
</reference>
<proteinExistence type="predicted"/>
<evidence type="ECO:0000313" key="2">
    <source>
        <dbReference type="Proteomes" id="UP000805649"/>
    </source>
</evidence>
<name>A0ACC3ZES2_COLTU</name>